<feature type="transmembrane region" description="Helical" evidence="1">
    <location>
        <begin position="520"/>
        <end position="538"/>
    </location>
</feature>
<dbReference type="STRING" id="1217970.SAMN05444002_2822"/>
<feature type="transmembrane region" description="Helical" evidence="1">
    <location>
        <begin position="114"/>
        <end position="138"/>
    </location>
</feature>
<evidence type="ECO:0000259" key="2">
    <source>
        <dbReference type="Pfam" id="PF01970"/>
    </source>
</evidence>
<feature type="transmembrane region" description="Helical" evidence="1">
    <location>
        <begin position="639"/>
        <end position="656"/>
    </location>
</feature>
<dbReference type="OrthoDB" id="9791872at2"/>
<feature type="transmembrane region" description="Helical" evidence="1">
    <location>
        <begin position="51"/>
        <end position="75"/>
    </location>
</feature>
<feature type="domain" description="DUF112" evidence="2">
    <location>
        <begin position="24"/>
        <end position="445"/>
    </location>
</feature>
<accession>A0A1N6GVM1</accession>
<feature type="transmembrane region" description="Helical" evidence="1">
    <location>
        <begin position="144"/>
        <end position="166"/>
    </location>
</feature>
<keyword evidence="4" id="KW-1185">Reference proteome</keyword>
<protein>
    <submittedName>
        <fullName evidence="3">TctA family transporter</fullName>
    </submittedName>
</protein>
<keyword evidence="1" id="KW-0812">Transmembrane</keyword>
<dbReference type="PANTHER" id="PTHR35342:SF1">
    <property type="entry name" value="BLR4373 PROTEIN"/>
    <property type="match status" value="1"/>
</dbReference>
<feature type="transmembrane region" description="Helical" evidence="1">
    <location>
        <begin position="209"/>
        <end position="228"/>
    </location>
</feature>
<organism evidence="3 4">
    <name type="scientific">Vannielia litorea</name>
    <dbReference type="NCBI Taxonomy" id="1217970"/>
    <lineage>
        <taxon>Bacteria</taxon>
        <taxon>Pseudomonadati</taxon>
        <taxon>Pseudomonadota</taxon>
        <taxon>Alphaproteobacteria</taxon>
        <taxon>Rhodobacterales</taxon>
        <taxon>Paracoccaceae</taxon>
        <taxon>Vannielia</taxon>
    </lineage>
</organism>
<reference evidence="4" key="1">
    <citation type="submission" date="2016-11" db="EMBL/GenBank/DDBJ databases">
        <authorList>
            <person name="Varghese N."/>
            <person name="Submissions S."/>
        </authorList>
    </citation>
    <scope>NUCLEOTIDE SEQUENCE [LARGE SCALE GENOMIC DNA]</scope>
    <source>
        <strain evidence="4">DSM 29440</strain>
    </source>
</reference>
<feature type="transmembrane region" description="Helical" evidence="1">
    <location>
        <begin position="366"/>
        <end position="389"/>
    </location>
</feature>
<feature type="transmembrane region" description="Helical" evidence="1">
    <location>
        <begin position="600"/>
        <end position="627"/>
    </location>
</feature>
<keyword evidence="1" id="KW-0472">Membrane</keyword>
<feature type="transmembrane region" description="Helical" evidence="1">
    <location>
        <begin position="396"/>
        <end position="415"/>
    </location>
</feature>
<dbReference type="Proteomes" id="UP000184932">
    <property type="component" value="Unassembled WGS sequence"/>
</dbReference>
<dbReference type="AlphaFoldDB" id="A0A1N6GVM1"/>
<evidence type="ECO:0000313" key="3">
    <source>
        <dbReference type="EMBL" id="SIO11579.1"/>
    </source>
</evidence>
<dbReference type="InterPro" id="IPR002823">
    <property type="entry name" value="DUF112_TM"/>
</dbReference>
<dbReference type="EMBL" id="FSRL01000001">
    <property type="protein sequence ID" value="SIO11579.1"/>
    <property type="molecule type" value="Genomic_DNA"/>
</dbReference>
<dbReference type="RefSeq" id="WP_074256795.1">
    <property type="nucleotide sequence ID" value="NZ_FSRL01000001.1"/>
</dbReference>
<name>A0A1N6GVM1_9RHOB</name>
<feature type="transmembrane region" description="Helical" evidence="1">
    <location>
        <begin position="479"/>
        <end position="500"/>
    </location>
</feature>
<sequence>MDILATALPALGEAWALILQPVVLGYLVLGVLMGLAVGVFPGLGGIAGLSLLLPFMFGMDPVLGLALMIGMVAVVPTSDTFASVLMGIPGSSASQATVLDGFPLAKQGQAARALSAAFTSSLFGGLVGALFLTVFILIARPIVLAFGLPEMLMITILGLSMVAVLAGRVALKGLAAAGLGMMLGTIGIADAGGSLRMASYDIPYLTDGLKLVIVGLGIFAVPEIVSLLRQDRAIAGEARLGAGWTQGVRDWVANKWLSVRCSLIGVLVGIIPGLGGSVVDWIAYGHAVQTTKDKSNFGKGEIRGVIGPESSNNAKEGGGLVPTLLFGIPGSGSMAIFIGAIALLGSGDIEVGPAMLRDNLDITYSIVWLLALANVVGTVLCIAASGGIAKLTTIRFTYLAPFLFMLISFAAFQSGENFEDLLALFVIGLIGIFLRRFDWSRPAFLIGFVLSEPVEKFCNQAFQIASFRFRKSFGEGIEYLFSPIVIILIIITVVSVVLGIRQAKTIMAEGDVKSGSKRAPLVFLFAIMAYLVVSLVNAGMIPNYAMTDKIVPLVVGGIALFCCLVMLVQMMMRPETDVIFADKEIAGEDADAPYGLWSTLAWFAGLIAATWVVGFILALVGFMVGFLRIRAGAGWLKTLILTACGIGFICFMAGALNRDFPPGLLQDAVDLPWPLK</sequence>
<dbReference type="PANTHER" id="PTHR35342">
    <property type="entry name" value="TRICARBOXYLIC TRANSPORT PROTEIN"/>
    <property type="match status" value="1"/>
</dbReference>
<proteinExistence type="predicted"/>
<dbReference type="Pfam" id="PF01970">
    <property type="entry name" value="TctA"/>
    <property type="match status" value="1"/>
</dbReference>
<keyword evidence="1" id="KW-1133">Transmembrane helix</keyword>
<evidence type="ECO:0000256" key="1">
    <source>
        <dbReference type="SAM" id="Phobius"/>
    </source>
</evidence>
<evidence type="ECO:0000313" key="4">
    <source>
        <dbReference type="Proteomes" id="UP000184932"/>
    </source>
</evidence>
<gene>
    <name evidence="3" type="ORF">SAMN05444002_2822</name>
</gene>
<feature type="transmembrane region" description="Helical" evidence="1">
    <location>
        <begin position="173"/>
        <end position="189"/>
    </location>
</feature>
<feature type="transmembrane region" description="Helical" evidence="1">
    <location>
        <begin position="324"/>
        <end position="346"/>
    </location>
</feature>
<feature type="transmembrane region" description="Helical" evidence="1">
    <location>
        <begin position="550"/>
        <end position="572"/>
    </location>
</feature>